<dbReference type="Pfam" id="PF24517">
    <property type="entry name" value="CBM96"/>
    <property type="match status" value="2"/>
</dbReference>
<keyword evidence="3" id="KW-0732">Signal</keyword>
<dbReference type="InterPro" id="IPR055372">
    <property type="entry name" value="CBM96"/>
</dbReference>
<keyword evidence="2" id="KW-0964">Secreted</keyword>
<feature type="domain" description="Carbohydrate-binding module family 96" evidence="5">
    <location>
        <begin position="211"/>
        <end position="349"/>
    </location>
</feature>
<name>A0ABU5H3H3_9BACT</name>
<feature type="compositionally biased region" description="Gly residues" evidence="4">
    <location>
        <begin position="362"/>
        <end position="373"/>
    </location>
</feature>
<evidence type="ECO:0000256" key="4">
    <source>
        <dbReference type="SAM" id="MobiDB-lite"/>
    </source>
</evidence>
<gene>
    <name evidence="6" type="ORF">SYV04_16415</name>
</gene>
<organism evidence="6 7">
    <name type="scientific">Hyalangium rubrum</name>
    <dbReference type="NCBI Taxonomy" id="3103134"/>
    <lineage>
        <taxon>Bacteria</taxon>
        <taxon>Pseudomonadati</taxon>
        <taxon>Myxococcota</taxon>
        <taxon>Myxococcia</taxon>
        <taxon>Myxococcales</taxon>
        <taxon>Cystobacterineae</taxon>
        <taxon>Archangiaceae</taxon>
        <taxon>Hyalangium</taxon>
    </lineage>
</organism>
<sequence length="812" mass="85387">MRWAACVAAIGFLVRCGGGLGTTEGYTEQRWGVEEVRTFAPVADARVEAGAPSQNFGGSSVLKVDGSPEYASYLRFELSGLSGTISHAKLRLYATDATANGPAVYTTGSGWQEGSLTFDSKPAPQSLLSNAGAVAANAWVEWDVTAAVQGNGTVSFAVRPTGGDGTVFHSREASTASLRPQLVVTLNTGSGNCTVQRQEHTVLATDSISVAGETPTVPSGTTSVLEVDGSPLRASYLRFTVPDLGKPVVGARLRLFAVNATSDGPKVHATANGWSESTGVTWNTRPANTSGALADTGTVGNETWVQYDVGSAIQGAGVYSFGLMADVTDGVDFVARASTRTEATPRLILITEQQVCSDPPDGGTGTPPDGGTGSPDAGTPPPTSGDWTFYGTAQGAPRYVYGVSADQGGNIWVAGGEEGLFVLQQGQTQFRRFTMADGLRPYGYMIDGSAPTGTKYLKVISVAGGPPGVAFVGYEGKKPASGMPTCEDEWDQAYAAGRPPDASIYKSGDADRVTLTPTGIQVVHYDLSTGPNKVAAEPRGREKICNILRIAYDPVTKSVWFGANHGFSWGKSDFAGYSCAPGTWDYGCAGVMEHVHPAINAWNSDGTRAVLLTDAYYGVSVASNGDVWFGGANRSTRFRYGTNGRNYWQAQVETEGSNYIWNRLDIWPDAVGEPNMPTKAQRVDDHVSGMAVMSDQSVWVGSFTLGLAQLSSSGQRLRTLSTELVDGHGYVSAVAGDPLDNSVWAGASWGGGLSRVRGNTVLHYGSGVLPSHLIWMRISDIQVDRSGTTRRILVGFEGTASTPGSIGVYHGQ</sequence>
<dbReference type="SUPFAM" id="SSF63829">
    <property type="entry name" value="Calcium-dependent phosphotriesterase"/>
    <property type="match status" value="1"/>
</dbReference>
<evidence type="ECO:0000256" key="1">
    <source>
        <dbReference type="ARBA" id="ARBA00004613"/>
    </source>
</evidence>
<dbReference type="Gene3D" id="2.130.10.10">
    <property type="entry name" value="YVTN repeat-like/Quinoprotein amine dehydrogenase"/>
    <property type="match status" value="1"/>
</dbReference>
<protein>
    <submittedName>
        <fullName evidence="6">DNRLRE domain-containing protein</fullName>
    </submittedName>
</protein>
<dbReference type="Proteomes" id="UP001291309">
    <property type="component" value="Unassembled WGS sequence"/>
</dbReference>
<proteinExistence type="predicted"/>
<evidence type="ECO:0000313" key="6">
    <source>
        <dbReference type="EMBL" id="MDY7228003.1"/>
    </source>
</evidence>
<evidence type="ECO:0000259" key="5">
    <source>
        <dbReference type="Pfam" id="PF24517"/>
    </source>
</evidence>
<dbReference type="InterPro" id="IPR015943">
    <property type="entry name" value="WD40/YVTN_repeat-like_dom_sf"/>
</dbReference>
<comment type="caution">
    <text evidence="6">The sequence shown here is derived from an EMBL/GenBank/DDBJ whole genome shotgun (WGS) entry which is preliminary data.</text>
</comment>
<reference evidence="6 7" key="1">
    <citation type="submission" date="2023-12" db="EMBL/GenBank/DDBJ databases">
        <title>the genome sequence of Hyalangium sp. s54d21.</title>
        <authorList>
            <person name="Zhang X."/>
        </authorList>
    </citation>
    <scope>NUCLEOTIDE SEQUENCE [LARGE SCALE GENOMIC DNA]</scope>
    <source>
        <strain evidence="7">s54d21</strain>
    </source>
</reference>
<dbReference type="NCBIfam" id="NF033679">
    <property type="entry name" value="DNRLRE_dom"/>
    <property type="match status" value="2"/>
</dbReference>
<evidence type="ECO:0000256" key="3">
    <source>
        <dbReference type="ARBA" id="ARBA00022729"/>
    </source>
</evidence>
<evidence type="ECO:0000256" key="2">
    <source>
        <dbReference type="ARBA" id="ARBA00022525"/>
    </source>
</evidence>
<feature type="region of interest" description="Disordered" evidence="4">
    <location>
        <begin position="352"/>
        <end position="386"/>
    </location>
</feature>
<comment type="subcellular location">
    <subcellularLocation>
        <location evidence="1">Secreted</location>
    </subcellularLocation>
</comment>
<keyword evidence="7" id="KW-1185">Reference proteome</keyword>
<evidence type="ECO:0000313" key="7">
    <source>
        <dbReference type="Proteomes" id="UP001291309"/>
    </source>
</evidence>
<accession>A0ABU5H3H3</accession>
<feature type="domain" description="Carbohydrate-binding module family 96" evidence="5">
    <location>
        <begin position="38"/>
        <end position="185"/>
    </location>
</feature>
<dbReference type="RefSeq" id="WP_321546731.1">
    <property type="nucleotide sequence ID" value="NZ_JAXIVS010000005.1"/>
</dbReference>
<dbReference type="EMBL" id="JAXIVS010000005">
    <property type="protein sequence ID" value="MDY7228003.1"/>
    <property type="molecule type" value="Genomic_DNA"/>
</dbReference>